<dbReference type="SUPFAM" id="SSF56059">
    <property type="entry name" value="Glutathione synthetase ATP-binding domain-like"/>
    <property type="match status" value="1"/>
</dbReference>
<feature type="binding site" evidence="10">
    <location>
        <position position="89"/>
    </location>
    <ligand>
        <name>5-amino-1-(5-phospho-beta-D-ribosyl)imidazole-4-carboxamide</name>
        <dbReference type="ChEBI" id="CHEBI:58475"/>
    </ligand>
</feature>
<dbReference type="PANTHER" id="PTHR38147">
    <property type="entry name" value="5-FORMAMINOIMIDAZOLE-4-CARBOXAMIDE-1-(BETA)-D-RIBOFURANOSYL 5'-MONOPHOSPHATE SYNTHETASE-RELATED"/>
    <property type="match status" value="1"/>
</dbReference>
<dbReference type="InterPro" id="IPR023656">
    <property type="entry name" value="IMP_biosynth_PurP"/>
</dbReference>
<keyword evidence="7 10" id="KW-0067">ATP-binding</keyword>
<dbReference type="OrthoDB" id="98133at2157"/>
<dbReference type="RefSeq" id="WP_013335797.1">
    <property type="nucleotide sequence ID" value="NC_014537.1"/>
</dbReference>
<dbReference type="AlphaFoldDB" id="E1QNA2"/>
<dbReference type="PANTHER" id="PTHR38147:SF2">
    <property type="entry name" value="5-FORMAMINOIMIDAZOLE-4-CARBOXAMIDE-1-(BETA)-D-RIBOFURANOSYL 5'-MONOPHOSPHATE SYNTHETASE"/>
    <property type="match status" value="1"/>
</dbReference>
<evidence type="ECO:0000256" key="7">
    <source>
        <dbReference type="ARBA" id="ARBA00022840"/>
    </source>
</evidence>
<keyword evidence="9" id="KW-0464">Manganese</keyword>
<evidence type="ECO:0000256" key="1">
    <source>
        <dbReference type="ARBA" id="ARBA00001936"/>
    </source>
</evidence>
<dbReference type="Gene3D" id="3.30.1490.20">
    <property type="entry name" value="ATP-grasp fold, A domain"/>
    <property type="match status" value="1"/>
</dbReference>
<dbReference type="GeneID" id="9751601"/>
<evidence type="ECO:0000313" key="13">
    <source>
        <dbReference type="Proteomes" id="UP000006681"/>
    </source>
</evidence>
<dbReference type="Gene3D" id="3.30.470.20">
    <property type="entry name" value="ATP-grasp fold, B domain"/>
    <property type="match status" value="1"/>
</dbReference>
<dbReference type="Proteomes" id="UP000006681">
    <property type="component" value="Chromosome"/>
</dbReference>
<sequence length="353" mass="39824">MSEVLARYDLDRVTIATLASHSSLQIFHGAKLEGFGTVAIVPRDRLWFYEQFRHLIDHFIVLNNWRELCSPDVVRKLQSLNAILVPHGSYVEYVGLDCAEGIELPIFGLRGLFRVESDQWAKMDLLRRAGIPIPRLFSVGDDVDGPVIVKLPGAKGGRGYFIARSGEEVARGVEERVKEGLVKTPKDAIVQEYLIGVPVYIHYFHSPILGRVEILGADIRYETNIDGLRRLTPDIIVEMGLKPTFVVVGNIPLVLRESLLPRVLDYGIRFVEETRRSLPPGVIGPFSLEGVIDDEANIRIFEFSGRIVAGTNLYVYGSPYSYLYWGEPMSMGRRIAREIRMAIEKDELNRVVT</sequence>
<protein>
    <recommendedName>
        <fullName evidence="10">5-formaminoimidazole-4-carboxamide-1-(beta)-D-ribofuranosyl 5'-monophosphate synthetase</fullName>
        <ecNumber evidence="10">6.3.4.23</ecNumber>
    </recommendedName>
    <alternativeName>
        <fullName evidence="10">5-aminoimidazole-4-carboxamide-1-beta-D-ribofuranosyl 5'-monophosphate--formate ligase</fullName>
    </alternativeName>
</protein>
<evidence type="ECO:0000256" key="4">
    <source>
        <dbReference type="ARBA" id="ARBA00022723"/>
    </source>
</evidence>
<dbReference type="InterPro" id="IPR016185">
    <property type="entry name" value="PreATP-grasp_dom_sf"/>
</dbReference>
<dbReference type="InterPro" id="IPR010672">
    <property type="entry name" value="IMP_biosynth_PurP_N"/>
</dbReference>
<keyword evidence="13" id="KW-1185">Reference proteome</keyword>
<comment type="pathway">
    <text evidence="10">Purine metabolism; IMP biosynthesis via de novo pathway; 5-formamido-1-(5-phospho-D-ribosyl)imidazole-4-carboxamide from 5-amino-1-(5-phospho-D-ribosyl)imidazole-4-carboxamide (formate route): step 1/1.</text>
</comment>
<dbReference type="UniPathway" id="UPA00074">
    <property type="reaction ID" value="UER00134"/>
</dbReference>
<dbReference type="HAMAP" id="MF_01163">
    <property type="entry name" value="IMP_biosynth_PurP"/>
    <property type="match status" value="1"/>
</dbReference>
<keyword evidence="4" id="KW-0479">Metal-binding</keyword>
<evidence type="ECO:0000256" key="2">
    <source>
        <dbReference type="ARBA" id="ARBA00001946"/>
    </source>
</evidence>
<comment type="cofactor">
    <cofactor evidence="1">
        <name>Mn(2+)</name>
        <dbReference type="ChEBI" id="CHEBI:29035"/>
    </cofactor>
</comment>
<dbReference type="EC" id="6.3.4.23" evidence="10"/>
<dbReference type="InterPro" id="IPR009720">
    <property type="entry name" value="IMP_biosynth_PurP_C"/>
</dbReference>
<dbReference type="PROSITE" id="PS50975">
    <property type="entry name" value="ATP_GRASP"/>
    <property type="match status" value="1"/>
</dbReference>
<evidence type="ECO:0000313" key="12">
    <source>
        <dbReference type="EMBL" id="ADN50072.1"/>
    </source>
</evidence>
<comment type="cofactor">
    <cofactor evidence="2">
        <name>Mg(2+)</name>
        <dbReference type="ChEBI" id="CHEBI:18420"/>
    </cofactor>
</comment>
<keyword evidence="6 10" id="KW-0658">Purine biosynthesis</keyword>
<keyword evidence="5 10" id="KW-0547">Nucleotide-binding</keyword>
<dbReference type="Gene3D" id="3.40.50.20">
    <property type="match status" value="1"/>
</dbReference>
<dbReference type="EMBL" id="CP002100">
    <property type="protein sequence ID" value="ADN50072.1"/>
    <property type="molecule type" value="Genomic_DNA"/>
</dbReference>
<reference evidence="12 13" key="1">
    <citation type="journal article" date="2010" name="Stand. Genomic Sci.">
        <title>Complete genome sequence of Vulcanisaeta distributa type strain (IC-017).</title>
        <authorList>
            <person name="Mavromatis K."/>
            <person name="Sikorski J."/>
            <person name="Pabst E."/>
            <person name="Teshima H."/>
            <person name="Lapidus A."/>
            <person name="Lucas S."/>
            <person name="Nolan M."/>
            <person name="Glavina Del Rio T."/>
            <person name="Cheng J.F."/>
            <person name="Bruce D."/>
            <person name="Goodwin L."/>
            <person name="Pitluck S."/>
            <person name="Liolios K."/>
            <person name="Ivanova N."/>
            <person name="Mikhailova N."/>
            <person name="Pati A."/>
            <person name="Chen A."/>
            <person name="Palaniappan K."/>
            <person name="Land M."/>
            <person name="Hauser L."/>
            <person name="Chang Y.J."/>
            <person name="Jeffries C.D."/>
            <person name="Rohde M."/>
            <person name="Spring S."/>
            <person name="Goker M."/>
            <person name="Wirth R."/>
            <person name="Woyke T."/>
            <person name="Bristow J."/>
            <person name="Eisen J.A."/>
            <person name="Markowitz V."/>
            <person name="Hugenholtz P."/>
            <person name="Klenk H.P."/>
            <person name="Kyrpides N.C."/>
        </authorList>
    </citation>
    <scope>NUCLEOTIDE SEQUENCE [LARGE SCALE GENOMIC DNA]</scope>
    <source>
        <strain evidence="13">DSM 14429 / JCM 11212 / NBRC 100878 / IC-017</strain>
    </source>
</reference>
<keyword evidence="3 10" id="KW-0436">Ligase</keyword>
<keyword evidence="8" id="KW-0460">Magnesium</keyword>
<gene>
    <name evidence="10" type="primary">purP</name>
    <name evidence="12" type="ordered locus">Vdis_0677</name>
</gene>
<dbReference type="HOGENOM" id="CLU_065084_0_0_2"/>
<dbReference type="SUPFAM" id="SSF52440">
    <property type="entry name" value="PreATP-grasp domain"/>
    <property type="match status" value="1"/>
</dbReference>
<comment type="similarity">
    <text evidence="10">Belongs to the phosphohexose mutase family.</text>
</comment>
<dbReference type="GO" id="GO:0005524">
    <property type="term" value="F:ATP binding"/>
    <property type="evidence" value="ECO:0007669"/>
    <property type="project" value="UniProtKB-UniRule"/>
</dbReference>
<dbReference type="Pfam" id="PF06973">
    <property type="entry name" value="DUF1297"/>
    <property type="match status" value="1"/>
</dbReference>
<dbReference type="KEGG" id="vdi:Vdis_0677"/>
<dbReference type="STRING" id="572478.Vdis_0677"/>
<evidence type="ECO:0000256" key="3">
    <source>
        <dbReference type="ARBA" id="ARBA00022598"/>
    </source>
</evidence>
<dbReference type="InterPro" id="IPR011761">
    <property type="entry name" value="ATP-grasp"/>
</dbReference>
<feature type="binding site" evidence="10">
    <location>
        <position position="21"/>
    </location>
    <ligand>
        <name>5-amino-1-(5-phospho-beta-D-ribosyl)imidazole-4-carboxamide</name>
        <dbReference type="ChEBI" id="CHEBI:58475"/>
    </ligand>
</feature>
<feature type="binding site" evidence="10">
    <location>
        <position position="222"/>
    </location>
    <ligand>
        <name>ATP</name>
        <dbReference type="ChEBI" id="CHEBI:30616"/>
    </ligand>
</feature>
<organism evidence="12 13">
    <name type="scientific">Vulcanisaeta distributa (strain DSM 14429 / JCM 11212 / NBRC 100878 / IC-017)</name>
    <dbReference type="NCBI Taxonomy" id="572478"/>
    <lineage>
        <taxon>Archaea</taxon>
        <taxon>Thermoproteota</taxon>
        <taxon>Thermoprotei</taxon>
        <taxon>Thermoproteales</taxon>
        <taxon>Thermoproteaceae</taxon>
        <taxon>Vulcanisaeta</taxon>
    </lineage>
</organism>
<evidence type="ECO:0000256" key="5">
    <source>
        <dbReference type="ARBA" id="ARBA00022741"/>
    </source>
</evidence>
<feature type="domain" description="ATP-grasp" evidence="11">
    <location>
        <begin position="123"/>
        <end position="344"/>
    </location>
</feature>
<dbReference type="InterPro" id="IPR013815">
    <property type="entry name" value="ATP_grasp_subdomain_1"/>
</dbReference>
<evidence type="ECO:0000256" key="9">
    <source>
        <dbReference type="ARBA" id="ARBA00023211"/>
    </source>
</evidence>
<proteinExistence type="inferred from homology"/>
<dbReference type="eggNOG" id="arCOG04346">
    <property type="taxonomic scope" value="Archaea"/>
</dbReference>
<feature type="binding site" evidence="10">
    <location>
        <position position="250"/>
    </location>
    <ligand>
        <name>5-amino-1-(5-phospho-beta-D-ribosyl)imidazole-4-carboxamide</name>
        <dbReference type="ChEBI" id="CHEBI:58475"/>
    </ligand>
</feature>
<dbReference type="Pfam" id="PF06849">
    <property type="entry name" value="DUF1246"/>
    <property type="match status" value="1"/>
</dbReference>
<accession>E1QNA2</accession>
<comment type="catalytic activity">
    <reaction evidence="10">
        <text>5-amino-1-(5-phospho-beta-D-ribosyl)imidazole-4-carboxamide + formate + ATP = 5-formamido-1-(5-phospho-D-ribosyl)imidazole-4-carboxamide + ADP + phosphate</text>
        <dbReference type="Rhea" id="RHEA:24836"/>
        <dbReference type="ChEBI" id="CHEBI:15740"/>
        <dbReference type="ChEBI" id="CHEBI:30616"/>
        <dbReference type="ChEBI" id="CHEBI:43474"/>
        <dbReference type="ChEBI" id="CHEBI:58467"/>
        <dbReference type="ChEBI" id="CHEBI:58475"/>
        <dbReference type="ChEBI" id="CHEBI:456216"/>
        <dbReference type="EC" id="6.3.4.23"/>
    </reaction>
</comment>
<dbReference type="PIRSF" id="PIRSF004602">
    <property type="entry name" value="ATPgrasp_PurP"/>
    <property type="match status" value="1"/>
</dbReference>
<evidence type="ECO:0000256" key="8">
    <source>
        <dbReference type="ARBA" id="ARBA00022842"/>
    </source>
</evidence>
<dbReference type="GO" id="GO:0016879">
    <property type="term" value="F:ligase activity, forming carbon-nitrogen bonds"/>
    <property type="evidence" value="ECO:0007669"/>
    <property type="project" value="UniProtKB-UniRule"/>
</dbReference>
<comment type="function">
    <text evidence="10">Catalyzes the ATP- and formate-dependent formylation of 5-aminoimidazole-4-carboxamide-1-beta-d-ribofuranosyl 5'-monophosphate (AICAR) to 5-formaminoimidazole-4-carboxamide-1-beta-d-ribofuranosyl 5'-monophosphate (FAICAR) in the absence of folates.</text>
</comment>
<reference evidence="13" key="2">
    <citation type="journal article" date="2010" name="Stand. Genomic Sci.">
        <title>Complete genome sequence of Vulcanisaeta distributa type strain (IC-017T).</title>
        <authorList>
            <person name="Mavromatis K."/>
            <person name="Sikorski J."/>
            <person name="Pabst E."/>
            <person name="Teshima H."/>
            <person name="Lapidus A."/>
            <person name="Lucas S."/>
            <person name="Nolan M."/>
            <person name="Glavina Del Rio T."/>
            <person name="Cheng J."/>
            <person name="Bruce D."/>
            <person name="Goodwin L."/>
            <person name="Pitluck S."/>
            <person name="Liolios K."/>
            <person name="Ivanova N."/>
            <person name="Mikhailova N."/>
            <person name="Pati A."/>
            <person name="Chen A."/>
            <person name="Palaniappan K."/>
            <person name="Land M."/>
            <person name="Hauser L."/>
            <person name="Chang Y."/>
            <person name="Jeffries C."/>
            <person name="Rohde M."/>
            <person name="Spring S."/>
            <person name="Goker M."/>
            <person name="Wirth R."/>
            <person name="Woyke T."/>
            <person name="Bristow J."/>
            <person name="Eisen J."/>
            <person name="Markowitz V."/>
            <person name="Hugenholtz P."/>
            <person name="Klenk H."/>
            <person name="Kyrpides N."/>
        </authorList>
    </citation>
    <scope>NUCLEOTIDE SEQUENCE [LARGE SCALE GENOMIC DNA]</scope>
    <source>
        <strain evidence="13">DSM 14429 / JCM 11212 / NBRC 100878 / IC-017</strain>
    </source>
</reference>
<dbReference type="GO" id="GO:0000287">
    <property type="term" value="F:magnesium ion binding"/>
    <property type="evidence" value="ECO:0007669"/>
    <property type="project" value="InterPro"/>
</dbReference>
<name>E1QNA2_VULDI</name>
<dbReference type="GO" id="GO:0006189">
    <property type="term" value="P:'de novo' IMP biosynthetic process"/>
    <property type="evidence" value="ECO:0007669"/>
    <property type="project" value="UniProtKB-UniRule"/>
</dbReference>
<evidence type="ECO:0000259" key="11">
    <source>
        <dbReference type="PROSITE" id="PS50975"/>
    </source>
</evidence>
<evidence type="ECO:0000256" key="10">
    <source>
        <dbReference type="HAMAP-Rule" id="MF_01163"/>
    </source>
</evidence>
<evidence type="ECO:0000256" key="6">
    <source>
        <dbReference type="ARBA" id="ARBA00022755"/>
    </source>
</evidence>